<comment type="caution">
    <text evidence="1">The sequence shown here is derived from an EMBL/GenBank/DDBJ whole genome shotgun (WGS) entry which is preliminary data.</text>
</comment>
<organism evidence="1 2">
    <name type="scientific">Marasmius tenuissimus</name>
    <dbReference type="NCBI Taxonomy" id="585030"/>
    <lineage>
        <taxon>Eukaryota</taxon>
        <taxon>Fungi</taxon>
        <taxon>Dikarya</taxon>
        <taxon>Basidiomycota</taxon>
        <taxon>Agaricomycotina</taxon>
        <taxon>Agaricomycetes</taxon>
        <taxon>Agaricomycetidae</taxon>
        <taxon>Agaricales</taxon>
        <taxon>Marasmiineae</taxon>
        <taxon>Marasmiaceae</taxon>
        <taxon>Marasmius</taxon>
    </lineage>
</organism>
<reference evidence="1 2" key="1">
    <citation type="submission" date="2024-05" db="EMBL/GenBank/DDBJ databases">
        <title>A draft genome resource for the thread blight pathogen Marasmius tenuissimus strain MS-2.</title>
        <authorList>
            <person name="Yulfo-Soto G.E."/>
            <person name="Baruah I.K."/>
            <person name="Amoako-Attah I."/>
            <person name="Bukari Y."/>
            <person name="Meinhardt L.W."/>
            <person name="Bailey B.A."/>
            <person name="Cohen S.P."/>
        </authorList>
    </citation>
    <scope>NUCLEOTIDE SEQUENCE [LARGE SCALE GENOMIC DNA]</scope>
    <source>
        <strain evidence="1 2">MS-2</strain>
    </source>
</reference>
<dbReference type="Proteomes" id="UP001437256">
    <property type="component" value="Unassembled WGS sequence"/>
</dbReference>
<dbReference type="Gene3D" id="2.60.120.260">
    <property type="entry name" value="Galactose-binding domain-like"/>
    <property type="match status" value="1"/>
</dbReference>
<name>A0ABR2ZR18_9AGAR</name>
<gene>
    <name evidence="1" type="ORF">AAF712_009478</name>
</gene>
<evidence type="ECO:0008006" key="3">
    <source>
        <dbReference type="Google" id="ProtNLM"/>
    </source>
</evidence>
<keyword evidence="2" id="KW-1185">Reference proteome</keyword>
<protein>
    <recommendedName>
        <fullName evidence="3">Lectin</fullName>
    </recommendedName>
</protein>
<evidence type="ECO:0000313" key="2">
    <source>
        <dbReference type="Proteomes" id="UP001437256"/>
    </source>
</evidence>
<sequence>MDPLPYNITLSSQTATIFYFPSREGPIETGWNTTYSSGGKEVGPGTLLEGIGVAYHRTTHPGATLEFEWVGTAVYLYGKANAGSYNLSVDGKSIESPSDDVPLGALLGFKANLEYGSHTVKLMVLGGAEVVFQNAEVTIGIGYIGQASAFILWGAVNYDHSSKRAMITWDGGQKDTRLNDISDYLDFQQIIYWEGGLDRDKNYTVQIFNEVDAHRRIDLTADTRWPAFGFSRLELIDGCVVAMIAIGP</sequence>
<dbReference type="EMBL" id="JBBXMP010000077">
    <property type="protein sequence ID" value="KAL0063619.1"/>
    <property type="molecule type" value="Genomic_DNA"/>
</dbReference>
<proteinExistence type="predicted"/>
<accession>A0ABR2ZR18</accession>
<evidence type="ECO:0000313" key="1">
    <source>
        <dbReference type="EMBL" id="KAL0063619.1"/>
    </source>
</evidence>